<comment type="caution">
    <text evidence="2">The sequence shown here is derived from an EMBL/GenBank/DDBJ whole genome shotgun (WGS) entry which is preliminary data.</text>
</comment>
<dbReference type="CTD" id="78773777"/>
<dbReference type="AlphaFoldDB" id="A0A6A5HCH3"/>
<dbReference type="RefSeq" id="XP_053588607.1">
    <property type="nucleotide sequence ID" value="XM_053724413.1"/>
</dbReference>
<dbReference type="EMBL" id="WUAV01000002">
    <property type="protein sequence ID" value="KAF1764082.1"/>
    <property type="molecule type" value="Genomic_DNA"/>
</dbReference>
<evidence type="ECO:0000313" key="2">
    <source>
        <dbReference type="EMBL" id="KAF1764082.1"/>
    </source>
</evidence>
<name>A0A6A5HCH3_CAERE</name>
<feature type="compositionally biased region" description="Polar residues" evidence="1">
    <location>
        <begin position="96"/>
        <end position="105"/>
    </location>
</feature>
<organism evidence="2 3">
    <name type="scientific">Caenorhabditis remanei</name>
    <name type="common">Caenorhabditis vulgaris</name>
    <dbReference type="NCBI Taxonomy" id="31234"/>
    <lineage>
        <taxon>Eukaryota</taxon>
        <taxon>Metazoa</taxon>
        <taxon>Ecdysozoa</taxon>
        <taxon>Nematoda</taxon>
        <taxon>Chromadorea</taxon>
        <taxon>Rhabditida</taxon>
        <taxon>Rhabditina</taxon>
        <taxon>Rhabditomorpha</taxon>
        <taxon>Rhabditoidea</taxon>
        <taxon>Rhabditidae</taxon>
        <taxon>Peloderinae</taxon>
        <taxon>Caenorhabditis</taxon>
    </lineage>
</organism>
<accession>A0A6A5HCH3</accession>
<protein>
    <submittedName>
        <fullName evidence="2">Uncharacterized protein</fullName>
    </submittedName>
</protein>
<proteinExistence type="predicted"/>
<reference evidence="2 3" key="1">
    <citation type="submission" date="2019-12" db="EMBL/GenBank/DDBJ databases">
        <title>Chromosome-level assembly of the Caenorhabditis remanei genome.</title>
        <authorList>
            <person name="Teterina A.A."/>
            <person name="Willis J.H."/>
            <person name="Phillips P.C."/>
        </authorList>
    </citation>
    <scope>NUCLEOTIDE SEQUENCE [LARGE SCALE GENOMIC DNA]</scope>
    <source>
        <strain evidence="2 3">PX506</strain>
        <tissue evidence="2">Whole organism</tissue>
    </source>
</reference>
<dbReference type="KEGG" id="crq:GCK72_004028"/>
<evidence type="ECO:0000256" key="1">
    <source>
        <dbReference type="SAM" id="MobiDB-lite"/>
    </source>
</evidence>
<gene>
    <name evidence="2" type="ORF">GCK72_004028</name>
</gene>
<dbReference type="Proteomes" id="UP000483820">
    <property type="component" value="Chromosome II"/>
</dbReference>
<sequence>MQLPPLPPTNPLAKLYALAKRKTVKLQKDKKLPLRIRCINWNFYEKLRLEFKGTAPARKRRSHDESGGGSPVKKQAKMEDVGSQKTSETPDVAEQENINSAPLWD</sequence>
<feature type="region of interest" description="Disordered" evidence="1">
    <location>
        <begin position="54"/>
        <end position="105"/>
    </location>
</feature>
<dbReference type="GeneID" id="78773777"/>
<evidence type="ECO:0000313" key="3">
    <source>
        <dbReference type="Proteomes" id="UP000483820"/>
    </source>
</evidence>